<dbReference type="OrthoDB" id="290051at2"/>
<reference evidence="3 4" key="1">
    <citation type="submission" date="2018-01" db="EMBL/GenBank/DDBJ databases">
        <title>Genomic Encyclopedia of Type Strains, Phase I: the one thousand microbial genomes (KMG-I) project.</title>
        <authorList>
            <person name="Goeker M."/>
        </authorList>
    </citation>
    <scope>NUCLEOTIDE SEQUENCE [LARGE SCALE GENOMIC DNA]</scope>
    <source>
        <strain evidence="3 4">DSM 17960</strain>
    </source>
</reference>
<dbReference type="InterPro" id="IPR050879">
    <property type="entry name" value="Acyltransferase_3"/>
</dbReference>
<dbReference type="Proteomes" id="UP000237056">
    <property type="component" value="Unassembled WGS sequence"/>
</dbReference>
<dbReference type="PANTHER" id="PTHR23028:SF53">
    <property type="entry name" value="ACYL_TRANSF_3 DOMAIN-CONTAINING PROTEIN"/>
    <property type="match status" value="1"/>
</dbReference>
<feature type="transmembrane region" description="Helical" evidence="1">
    <location>
        <begin position="53"/>
        <end position="76"/>
    </location>
</feature>
<comment type="caution">
    <text evidence="3">The sequence shown here is derived from an EMBL/GenBank/DDBJ whole genome shotgun (WGS) entry which is preliminary data.</text>
</comment>
<feature type="transmembrane region" description="Helical" evidence="1">
    <location>
        <begin position="261"/>
        <end position="278"/>
    </location>
</feature>
<feature type="transmembrane region" description="Helical" evidence="1">
    <location>
        <begin position="298"/>
        <end position="318"/>
    </location>
</feature>
<evidence type="ECO:0000313" key="4">
    <source>
        <dbReference type="Proteomes" id="UP000237056"/>
    </source>
</evidence>
<name>A0A2S4N9I4_9FLAO</name>
<keyword evidence="1" id="KW-1133">Transmembrane helix</keyword>
<feature type="transmembrane region" description="Helical" evidence="1">
    <location>
        <begin position="330"/>
        <end position="351"/>
    </location>
</feature>
<dbReference type="InterPro" id="IPR002656">
    <property type="entry name" value="Acyl_transf_3_dom"/>
</dbReference>
<proteinExistence type="predicted"/>
<accession>A0A2S4N9I4</accession>
<feature type="transmembrane region" description="Helical" evidence="1">
    <location>
        <begin position="12"/>
        <end position="33"/>
    </location>
</feature>
<feature type="transmembrane region" description="Helical" evidence="1">
    <location>
        <begin position="97"/>
        <end position="115"/>
    </location>
</feature>
<feature type="transmembrane region" description="Helical" evidence="1">
    <location>
        <begin position="239"/>
        <end position="255"/>
    </location>
</feature>
<keyword evidence="4" id="KW-1185">Reference proteome</keyword>
<dbReference type="Pfam" id="PF01757">
    <property type="entry name" value="Acyl_transf_3"/>
    <property type="match status" value="1"/>
</dbReference>
<feature type="domain" description="Acyltransferase 3" evidence="2">
    <location>
        <begin position="10"/>
        <end position="346"/>
    </location>
</feature>
<keyword evidence="1" id="KW-0472">Membrane</keyword>
<dbReference type="EMBL" id="PQNY01000004">
    <property type="protein sequence ID" value="POS02361.1"/>
    <property type="molecule type" value="Genomic_DNA"/>
</dbReference>
<dbReference type="AlphaFoldDB" id="A0A2S4N9I4"/>
<dbReference type="GO" id="GO:0000271">
    <property type="term" value="P:polysaccharide biosynthetic process"/>
    <property type="evidence" value="ECO:0007669"/>
    <property type="project" value="TreeGrafter"/>
</dbReference>
<dbReference type="RefSeq" id="WP_103725420.1">
    <property type="nucleotide sequence ID" value="NZ_PQNY01000004.1"/>
</dbReference>
<protein>
    <submittedName>
        <fullName evidence="3">Peptidoglycan/LPS O-acetylase OafA/YrhL</fullName>
    </submittedName>
</protein>
<dbReference type="GO" id="GO:0016020">
    <property type="term" value="C:membrane"/>
    <property type="evidence" value="ECO:0007669"/>
    <property type="project" value="TreeGrafter"/>
</dbReference>
<feature type="transmembrane region" description="Helical" evidence="1">
    <location>
        <begin position="171"/>
        <end position="190"/>
    </location>
</feature>
<keyword evidence="1" id="KW-0812">Transmembrane</keyword>
<evidence type="ECO:0000313" key="3">
    <source>
        <dbReference type="EMBL" id="POS02361.1"/>
    </source>
</evidence>
<feature type="transmembrane region" description="Helical" evidence="1">
    <location>
        <begin position="202"/>
        <end position="227"/>
    </location>
</feature>
<gene>
    <name evidence="3" type="ORF">Q361_10480</name>
</gene>
<organism evidence="3 4">
    <name type="scientific">Flavobacterium croceum DSM 17960</name>
    <dbReference type="NCBI Taxonomy" id="1121886"/>
    <lineage>
        <taxon>Bacteria</taxon>
        <taxon>Pseudomonadati</taxon>
        <taxon>Bacteroidota</taxon>
        <taxon>Flavobacteriia</taxon>
        <taxon>Flavobacteriales</taxon>
        <taxon>Flavobacteriaceae</taxon>
        <taxon>Flavobacterium</taxon>
    </lineage>
</organism>
<evidence type="ECO:0000259" key="2">
    <source>
        <dbReference type="Pfam" id="PF01757"/>
    </source>
</evidence>
<sequence length="371" mass="43315">MIKQNPIYFSGLNGIRAIAALGVVVHHITGNLAKFNLNPNVLGTNLDGTPKGYLLGGHGVTIFFVLSGFLITYLLLKEAKLGQINIKKFYYRRLLRIWPLYYTYILLCIIAMLYYREAFSSKQLNYYLFFTANIPFIYGFTIELLNHYWSLGVEEQFYFFWPWLVKKSKNYLLKVLIALVIILVAVRWIIHFYTPNTILETILHVTRFHCMMIGAIGAILLESNYLLFIKFFDNKIAQLIAWIILFTVIINQFHIASIIDVEIISIVALAIIVGQINIKNRIINLELKVLNFLGKISYGIYVIHILIIYLFSKIYTSISISNNLNYLNYLIIYTSIILLTILFSWLSFEYFEKYFLRFKKKFEIIKSSNSK</sequence>
<dbReference type="PANTHER" id="PTHR23028">
    <property type="entry name" value="ACETYLTRANSFERASE"/>
    <property type="match status" value="1"/>
</dbReference>
<dbReference type="GO" id="GO:0016747">
    <property type="term" value="F:acyltransferase activity, transferring groups other than amino-acyl groups"/>
    <property type="evidence" value="ECO:0007669"/>
    <property type="project" value="InterPro"/>
</dbReference>
<feature type="transmembrane region" description="Helical" evidence="1">
    <location>
        <begin position="127"/>
        <end position="150"/>
    </location>
</feature>
<evidence type="ECO:0000256" key="1">
    <source>
        <dbReference type="SAM" id="Phobius"/>
    </source>
</evidence>